<dbReference type="Proteomes" id="UP000190188">
    <property type="component" value="Unassembled WGS sequence"/>
</dbReference>
<evidence type="ECO:0000313" key="2">
    <source>
        <dbReference type="Proteomes" id="UP000190188"/>
    </source>
</evidence>
<dbReference type="STRING" id="1324314.BVG16_02270"/>
<sequence length="74" mass="8751">MAKAPKGDELVKYITERVVVYMETPKEVRKQNKQSKEPWVLRWFGYAPYSILQWFQMNFKSEAVQKEAPPSSKV</sequence>
<accession>A0A1T2XN64</accession>
<proteinExistence type="predicted"/>
<dbReference type="OrthoDB" id="2691835at2"/>
<dbReference type="InterPro" id="IPR025622">
    <property type="entry name" value="YqzE"/>
</dbReference>
<gene>
    <name evidence="1" type="ORF">BVG16_02270</name>
</gene>
<reference evidence="1 2" key="1">
    <citation type="submission" date="2017-01" db="EMBL/GenBank/DDBJ databases">
        <title>Genome analysis of Paenibacillus selenitrireducens ES3-24.</title>
        <authorList>
            <person name="Xu D."/>
            <person name="Yao R."/>
            <person name="Zheng S."/>
        </authorList>
    </citation>
    <scope>NUCLEOTIDE SEQUENCE [LARGE SCALE GENOMIC DNA]</scope>
    <source>
        <strain evidence="1 2">ES3-24</strain>
    </source>
</reference>
<name>A0A1T2XN64_9BACL</name>
<evidence type="ECO:0008006" key="3">
    <source>
        <dbReference type="Google" id="ProtNLM"/>
    </source>
</evidence>
<dbReference type="Pfam" id="PF14038">
    <property type="entry name" value="YqzE"/>
    <property type="match status" value="1"/>
</dbReference>
<comment type="caution">
    <text evidence="1">The sequence shown here is derived from an EMBL/GenBank/DDBJ whole genome shotgun (WGS) entry which is preliminary data.</text>
</comment>
<dbReference type="EMBL" id="MSZX01000001">
    <property type="protein sequence ID" value="OPA81176.1"/>
    <property type="molecule type" value="Genomic_DNA"/>
</dbReference>
<organism evidence="1 2">
    <name type="scientific">Paenibacillus selenitireducens</name>
    <dbReference type="NCBI Taxonomy" id="1324314"/>
    <lineage>
        <taxon>Bacteria</taxon>
        <taxon>Bacillati</taxon>
        <taxon>Bacillota</taxon>
        <taxon>Bacilli</taxon>
        <taxon>Bacillales</taxon>
        <taxon>Paenibacillaceae</taxon>
        <taxon>Paenibacillus</taxon>
    </lineage>
</organism>
<keyword evidence="2" id="KW-1185">Reference proteome</keyword>
<protein>
    <recommendedName>
        <fullName evidence="3">YqzE family protein</fullName>
    </recommendedName>
</protein>
<dbReference type="AlphaFoldDB" id="A0A1T2XN64"/>
<evidence type="ECO:0000313" key="1">
    <source>
        <dbReference type="EMBL" id="OPA81176.1"/>
    </source>
</evidence>
<dbReference type="RefSeq" id="WP_078496904.1">
    <property type="nucleotide sequence ID" value="NZ_MSZX01000001.1"/>
</dbReference>